<dbReference type="InterPro" id="IPR053231">
    <property type="entry name" value="GPCR_LN-TM7"/>
</dbReference>
<evidence type="ECO:0000256" key="2">
    <source>
        <dbReference type="SAM" id="Phobius"/>
    </source>
</evidence>
<dbReference type="Proteomes" id="UP000827092">
    <property type="component" value="Unassembled WGS sequence"/>
</dbReference>
<dbReference type="PANTHER" id="PTHR45902">
    <property type="entry name" value="LATROPHILIN RECEPTOR-LIKE PROTEIN A"/>
    <property type="match status" value="1"/>
</dbReference>
<reference evidence="3 4" key="1">
    <citation type="journal article" date="2022" name="Nat. Ecol. Evol.">
        <title>A masculinizing supergene underlies an exaggerated male reproductive morph in a spider.</title>
        <authorList>
            <person name="Hendrickx F."/>
            <person name="De Corte Z."/>
            <person name="Sonet G."/>
            <person name="Van Belleghem S.M."/>
            <person name="Kostlbacher S."/>
            <person name="Vangestel C."/>
        </authorList>
    </citation>
    <scope>NUCLEOTIDE SEQUENCE [LARGE SCALE GENOMIC DNA]</scope>
    <source>
        <strain evidence="3">W744_W776</strain>
    </source>
</reference>
<feature type="region of interest" description="Disordered" evidence="1">
    <location>
        <begin position="84"/>
        <end position="103"/>
    </location>
</feature>
<accession>A0AAV6U6G8</accession>
<gene>
    <name evidence="3" type="ORF">JTE90_016126</name>
</gene>
<dbReference type="EMBL" id="JAFNEN010000619">
    <property type="protein sequence ID" value="KAG8179556.1"/>
    <property type="molecule type" value="Genomic_DNA"/>
</dbReference>
<evidence type="ECO:0000313" key="3">
    <source>
        <dbReference type="EMBL" id="KAG8179556.1"/>
    </source>
</evidence>
<keyword evidence="2" id="KW-1133">Transmembrane helix</keyword>
<keyword evidence="2" id="KW-0472">Membrane</keyword>
<comment type="caution">
    <text evidence="3">The sequence shown here is derived from an EMBL/GenBank/DDBJ whole genome shotgun (WGS) entry which is preliminary data.</text>
</comment>
<name>A0AAV6U6G8_9ARAC</name>
<dbReference type="AlphaFoldDB" id="A0AAV6U6G8"/>
<keyword evidence="2" id="KW-0812">Transmembrane</keyword>
<dbReference type="Gene3D" id="1.20.1070.10">
    <property type="entry name" value="Rhodopsin 7-helix transmembrane proteins"/>
    <property type="match status" value="1"/>
</dbReference>
<proteinExistence type="predicted"/>
<protein>
    <submittedName>
        <fullName evidence="3">Uncharacterized protein</fullName>
    </submittedName>
</protein>
<sequence>MARHNFVRYFRLGIMMGVTWLMNAVGTLVDNYYFWLASDVINSLQGLFVFLTFTCSKNIIDHVPDKMQLAATLKTSKTSTSDLTSRKISASDAPPVKRFSLSP</sequence>
<dbReference type="PANTHER" id="PTHR45902:SF4">
    <property type="entry name" value="G-PROTEIN COUPLED RECEPTORS FAMILY 2 PROFILE 2 DOMAIN-CONTAINING PROTEIN"/>
    <property type="match status" value="1"/>
</dbReference>
<evidence type="ECO:0000256" key="1">
    <source>
        <dbReference type="SAM" id="MobiDB-lite"/>
    </source>
</evidence>
<keyword evidence="4" id="KW-1185">Reference proteome</keyword>
<organism evidence="3 4">
    <name type="scientific">Oedothorax gibbosus</name>
    <dbReference type="NCBI Taxonomy" id="931172"/>
    <lineage>
        <taxon>Eukaryota</taxon>
        <taxon>Metazoa</taxon>
        <taxon>Ecdysozoa</taxon>
        <taxon>Arthropoda</taxon>
        <taxon>Chelicerata</taxon>
        <taxon>Arachnida</taxon>
        <taxon>Araneae</taxon>
        <taxon>Araneomorphae</taxon>
        <taxon>Entelegynae</taxon>
        <taxon>Araneoidea</taxon>
        <taxon>Linyphiidae</taxon>
        <taxon>Erigoninae</taxon>
        <taxon>Oedothorax</taxon>
    </lineage>
</organism>
<evidence type="ECO:0000313" key="4">
    <source>
        <dbReference type="Proteomes" id="UP000827092"/>
    </source>
</evidence>
<feature type="transmembrane region" description="Helical" evidence="2">
    <location>
        <begin position="12"/>
        <end position="34"/>
    </location>
</feature>